<dbReference type="Proteomes" id="UP000233551">
    <property type="component" value="Unassembled WGS sequence"/>
</dbReference>
<keyword evidence="2" id="KW-1185">Reference proteome</keyword>
<reference evidence="1 2" key="1">
    <citation type="submission" date="2017-11" db="EMBL/GenBank/DDBJ databases">
        <title>De-novo sequencing of pomegranate (Punica granatum L.) genome.</title>
        <authorList>
            <person name="Akparov Z."/>
            <person name="Amiraslanov A."/>
            <person name="Hajiyeva S."/>
            <person name="Abbasov M."/>
            <person name="Kaur K."/>
            <person name="Hamwieh A."/>
            <person name="Solovyev V."/>
            <person name="Salamov A."/>
            <person name="Braich B."/>
            <person name="Kosarev P."/>
            <person name="Mahmoud A."/>
            <person name="Hajiyev E."/>
            <person name="Babayeva S."/>
            <person name="Izzatullayeva V."/>
            <person name="Mammadov A."/>
            <person name="Mammadov A."/>
            <person name="Sharifova S."/>
            <person name="Ojaghi J."/>
            <person name="Eynullazada K."/>
            <person name="Bayramov B."/>
            <person name="Abdulazimova A."/>
            <person name="Shahmuradov I."/>
        </authorList>
    </citation>
    <scope>NUCLEOTIDE SEQUENCE [LARGE SCALE GENOMIC DNA]</scope>
    <source>
        <strain evidence="2">cv. AG2017</strain>
        <tissue evidence="1">Leaf</tissue>
    </source>
</reference>
<proteinExistence type="predicted"/>
<evidence type="ECO:0000313" key="1">
    <source>
        <dbReference type="EMBL" id="PKI70229.1"/>
    </source>
</evidence>
<name>A0A2I0KP65_PUNGR</name>
<organism evidence="1 2">
    <name type="scientific">Punica granatum</name>
    <name type="common">Pomegranate</name>
    <dbReference type="NCBI Taxonomy" id="22663"/>
    <lineage>
        <taxon>Eukaryota</taxon>
        <taxon>Viridiplantae</taxon>
        <taxon>Streptophyta</taxon>
        <taxon>Embryophyta</taxon>
        <taxon>Tracheophyta</taxon>
        <taxon>Spermatophyta</taxon>
        <taxon>Magnoliopsida</taxon>
        <taxon>eudicotyledons</taxon>
        <taxon>Gunneridae</taxon>
        <taxon>Pentapetalae</taxon>
        <taxon>rosids</taxon>
        <taxon>malvids</taxon>
        <taxon>Myrtales</taxon>
        <taxon>Lythraceae</taxon>
        <taxon>Punica</taxon>
    </lineage>
</organism>
<accession>A0A2I0KP65</accession>
<protein>
    <submittedName>
        <fullName evidence="1">Uncharacterized protein</fullName>
    </submittedName>
</protein>
<comment type="caution">
    <text evidence="1">The sequence shown here is derived from an EMBL/GenBank/DDBJ whole genome shotgun (WGS) entry which is preliminary data.</text>
</comment>
<dbReference type="AlphaFoldDB" id="A0A2I0KP65"/>
<gene>
    <name evidence="1" type="ORF">CRG98_009361</name>
</gene>
<sequence length="172" mass="19413">MRPLVRNVTKRKVHKIEFGTNPVTHATQEHSFHIISIEQALIFSKGALIMPLSRGFTLFEKNRSRSVNKKNSSDNLGCWEVGRTGPKGWTGPTVSNWDASWIGPNWTGPNWAEIRTSTGLDRRRRIGPCRWARAELLDACGLGRWAHERAGCYGFPFIQLKEKKKRGEEGGG</sequence>
<dbReference type="EMBL" id="PGOL01000466">
    <property type="protein sequence ID" value="PKI70229.1"/>
    <property type="molecule type" value="Genomic_DNA"/>
</dbReference>
<evidence type="ECO:0000313" key="2">
    <source>
        <dbReference type="Proteomes" id="UP000233551"/>
    </source>
</evidence>